<accession>A0A8T1W6B8</accession>
<sequence length="142" mass="14631">MGKIRPEQSSRGGNSSSEQEAAQRAEMTSREDTCAAPCTASSALAAADWPAAPARSVFDRLARGSAAARTSLCATSSLSYELQHRDASDAFRWCLVALVNADRVSAVAASNSELLQGGSCVQAPGEGANAGPTDLASCLLWP</sequence>
<dbReference type="Proteomes" id="UP000694044">
    <property type="component" value="Unassembled WGS sequence"/>
</dbReference>
<evidence type="ECO:0000313" key="3">
    <source>
        <dbReference type="Proteomes" id="UP000694044"/>
    </source>
</evidence>
<evidence type="ECO:0000256" key="1">
    <source>
        <dbReference type="SAM" id="MobiDB-lite"/>
    </source>
</evidence>
<proteinExistence type="predicted"/>
<feature type="region of interest" description="Disordered" evidence="1">
    <location>
        <begin position="1"/>
        <end position="32"/>
    </location>
</feature>
<feature type="compositionally biased region" description="Basic and acidic residues" evidence="1">
    <location>
        <begin position="21"/>
        <end position="32"/>
    </location>
</feature>
<dbReference type="EMBL" id="JAGDFM010000074">
    <property type="protein sequence ID" value="KAG7387684.1"/>
    <property type="molecule type" value="Genomic_DNA"/>
</dbReference>
<reference evidence="2" key="1">
    <citation type="submission" date="2021-02" db="EMBL/GenBank/DDBJ databases">
        <authorList>
            <person name="Palmer J.M."/>
        </authorList>
    </citation>
    <scope>NUCLEOTIDE SEQUENCE</scope>
    <source>
        <strain evidence="2">SCRP734</strain>
    </source>
</reference>
<feature type="compositionally biased region" description="Polar residues" evidence="1">
    <location>
        <begin position="9"/>
        <end position="20"/>
    </location>
</feature>
<comment type="caution">
    <text evidence="2">The sequence shown here is derived from an EMBL/GenBank/DDBJ whole genome shotgun (WGS) entry which is preliminary data.</text>
</comment>
<dbReference type="AlphaFoldDB" id="A0A8T1W6B8"/>
<organism evidence="2 3">
    <name type="scientific">Phytophthora pseudosyringae</name>
    <dbReference type="NCBI Taxonomy" id="221518"/>
    <lineage>
        <taxon>Eukaryota</taxon>
        <taxon>Sar</taxon>
        <taxon>Stramenopiles</taxon>
        <taxon>Oomycota</taxon>
        <taxon>Peronosporomycetes</taxon>
        <taxon>Peronosporales</taxon>
        <taxon>Peronosporaceae</taxon>
        <taxon>Phytophthora</taxon>
    </lineage>
</organism>
<protein>
    <submittedName>
        <fullName evidence="2">Uncharacterized protein</fullName>
    </submittedName>
</protein>
<name>A0A8T1W6B8_9STRA</name>
<evidence type="ECO:0000313" key="2">
    <source>
        <dbReference type="EMBL" id="KAG7387684.1"/>
    </source>
</evidence>
<keyword evidence="3" id="KW-1185">Reference proteome</keyword>
<gene>
    <name evidence="2" type="ORF">PHYPSEUDO_013811</name>
</gene>